<feature type="compositionally biased region" description="Polar residues" evidence="1">
    <location>
        <begin position="95"/>
        <end position="107"/>
    </location>
</feature>
<feature type="transmembrane region" description="Helical" evidence="2">
    <location>
        <begin position="13"/>
        <end position="30"/>
    </location>
</feature>
<name>A0A6C0HP77_9ZZZZ</name>
<protein>
    <submittedName>
        <fullName evidence="3">Uncharacterized protein</fullName>
    </submittedName>
</protein>
<evidence type="ECO:0000313" key="3">
    <source>
        <dbReference type="EMBL" id="QHT82150.1"/>
    </source>
</evidence>
<keyword evidence="2" id="KW-1133">Transmembrane helix</keyword>
<feature type="region of interest" description="Disordered" evidence="1">
    <location>
        <begin position="126"/>
        <end position="147"/>
    </location>
</feature>
<feature type="region of interest" description="Disordered" evidence="1">
    <location>
        <begin position="85"/>
        <end position="110"/>
    </location>
</feature>
<feature type="transmembrane region" description="Helical" evidence="2">
    <location>
        <begin position="57"/>
        <end position="76"/>
    </location>
</feature>
<proteinExistence type="predicted"/>
<accession>A0A6C0HP77</accession>
<keyword evidence="2" id="KW-0472">Membrane</keyword>
<feature type="compositionally biased region" description="Basic and acidic residues" evidence="1">
    <location>
        <begin position="85"/>
        <end position="94"/>
    </location>
</feature>
<dbReference type="EMBL" id="MN739997">
    <property type="protein sequence ID" value="QHT82150.1"/>
    <property type="molecule type" value="Genomic_DNA"/>
</dbReference>
<evidence type="ECO:0000256" key="2">
    <source>
        <dbReference type="SAM" id="Phobius"/>
    </source>
</evidence>
<keyword evidence="2" id="KW-0812">Transmembrane</keyword>
<organism evidence="3">
    <name type="scientific">viral metagenome</name>
    <dbReference type="NCBI Taxonomy" id="1070528"/>
    <lineage>
        <taxon>unclassified sequences</taxon>
        <taxon>metagenomes</taxon>
        <taxon>organismal metagenomes</taxon>
    </lineage>
</organism>
<dbReference type="AlphaFoldDB" id="A0A6C0HP77"/>
<sequence>MSSVLKNMLKSKVVLYSTVVVFLVNIVALMISKKFVSVILFCLTSFAINYYNKNMIVVLLGSLLVADLYVIISALFDKKEGMVDNKRNSKDNKHSTVSKNSVDTKVKNSGKSKKCVGANCKKNKTGTGAGQSTLTPASTEGFEDEDEEDTKVDYASTLENAYSNLNKLLNSDAINSMTKDTQRLAKNQEALMGNINKLEPMMQKAGAMLNGLDLSNIDGMLAGLSGKLEGKMGGKM</sequence>
<evidence type="ECO:0000256" key="1">
    <source>
        <dbReference type="SAM" id="MobiDB-lite"/>
    </source>
</evidence>
<reference evidence="3" key="1">
    <citation type="journal article" date="2020" name="Nature">
        <title>Giant virus diversity and host interactions through global metagenomics.</title>
        <authorList>
            <person name="Schulz F."/>
            <person name="Roux S."/>
            <person name="Paez-Espino D."/>
            <person name="Jungbluth S."/>
            <person name="Walsh D.A."/>
            <person name="Denef V.J."/>
            <person name="McMahon K.D."/>
            <person name="Konstantinidis K.T."/>
            <person name="Eloe-Fadrosh E.A."/>
            <person name="Kyrpides N.C."/>
            <person name="Woyke T."/>
        </authorList>
    </citation>
    <scope>NUCLEOTIDE SEQUENCE</scope>
    <source>
        <strain evidence="3">GVMAG-M-3300023184-161</strain>
    </source>
</reference>